<organism evidence="1 2">
    <name type="scientific">Streptomyces microflavus</name>
    <name type="common">Streptomyces lipmanii</name>
    <dbReference type="NCBI Taxonomy" id="1919"/>
    <lineage>
        <taxon>Bacteria</taxon>
        <taxon>Bacillati</taxon>
        <taxon>Actinomycetota</taxon>
        <taxon>Actinomycetes</taxon>
        <taxon>Kitasatosporales</taxon>
        <taxon>Streptomycetaceae</taxon>
        <taxon>Streptomyces</taxon>
    </lineage>
</organism>
<protein>
    <submittedName>
        <fullName evidence="1">Uncharacterized protein</fullName>
    </submittedName>
</protein>
<reference evidence="1 2" key="1">
    <citation type="submission" date="2020-06" db="EMBL/GenBank/DDBJ databases">
        <title>Genome mining for natural products.</title>
        <authorList>
            <person name="Zhang B."/>
            <person name="Shi J."/>
            <person name="Ge H."/>
        </authorList>
    </citation>
    <scope>NUCLEOTIDE SEQUENCE [LARGE SCALE GENOMIC DNA]</scope>
    <source>
        <strain evidence="1 2">NA06532</strain>
    </source>
</reference>
<sequence>MVQEQGSGGDGVVARQEARERKDRLKAEFGGRLRVLLDLTGLSSREFAQRYPAYKDSTVRKYTLGSNLPPWDFLHDLLTEVTRRTDDPAGPHRRTELFTAYRQVLIDTGADVRGSDQNSLLLRLLDGEEALARLGDELSQVRTRENQLRSALVERRSSLIAELATCRTQLAALKSTSPCSLIAVVRPHDVERVVSGTRHVSQDDNAH</sequence>
<dbReference type="AlphaFoldDB" id="A0A7H8MYD0"/>
<dbReference type="Proteomes" id="UP000509345">
    <property type="component" value="Chromosome"/>
</dbReference>
<name>A0A7H8MYD0_STRMI</name>
<evidence type="ECO:0000313" key="1">
    <source>
        <dbReference type="EMBL" id="QKW47172.1"/>
    </source>
</evidence>
<dbReference type="RefSeq" id="WP_176145319.1">
    <property type="nucleotide sequence ID" value="NZ_CP054926.1"/>
</dbReference>
<accession>A0A7H8MYD0</accession>
<evidence type="ECO:0000313" key="2">
    <source>
        <dbReference type="Proteomes" id="UP000509345"/>
    </source>
</evidence>
<proteinExistence type="predicted"/>
<dbReference type="GeneID" id="87636323"/>
<dbReference type="EMBL" id="CP054926">
    <property type="protein sequence ID" value="QKW47172.1"/>
    <property type="molecule type" value="Genomic_DNA"/>
</dbReference>
<gene>
    <name evidence="1" type="ORF">HUT09_34130</name>
</gene>